<feature type="compositionally biased region" description="Polar residues" evidence="5">
    <location>
        <begin position="739"/>
        <end position="754"/>
    </location>
</feature>
<dbReference type="CDD" id="cd05117">
    <property type="entry name" value="STKc_CAMK"/>
    <property type="match status" value="1"/>
</dbReference>
<dbReference type="SUPFAM" id="SSF56112">
    <property type="entry name" value="Protein kinase-like (PK-like)"/>
    <property type="match status" value="1"/>
</dbReference>
<dbReference type="InterPro" id="IPR008271">
    <property type="entry name" value="Ser/Thr_kinase_AS"/>
</dbReference>
<dbReference type="PROSITE" id="PS50011">
    <property type="entry name" value="PROTEIN_KINASE_DOM"/>
    <property type="match status" value="1"/>
</dbReference>
<keyword evidence="9" id="KW-1185">Reference proteome</keyword>
<dbReference type="PANTHER" id="PTHR24347">
    <property type="entry name" value="SERINE/THREONINE-PROTEIN KINASE"/>
    <property type="match status" value="1"/>
</dbReference>
<dbReference type="Gene3D" id="2.60.200.20">
    <property type="match status" value="1"/>
</dbReference>
<comment type="similarity">
    <text evidence="1">Belongs to the protein kinase superfamily. CAMK Ser/Thr protein kinase family. CHEK2 subfamily.</text>
</comment>
<dbReference type="Pfam" id="PF00069">
    <property type="entry name" value="Pkinase"/>
    <property type="match status" value="1"/>
</dbReference>
<evidence type="ECO:0000256" key="3">
    <source>
        <dbReference type="ARBA" id="ARBA00022840"/>
    </source>
</evidence>
<dbReference type="Gene3D" id="1.10.510.10">
    <property type="entry name" value="Transferase(Phosphotransferase) domain 1"/>
    <property type="match status" value="1"/>
</dbReference>
<feature type="compositionally biased region" description="Low complexity" evidence="5">
    <location>
        <begin position="412"/>
        <end position="428"/>
    </location>
</feature>
<evidence type="ECO:0000256" key="4">
    <source>
        <dbReference type="PROSITE-ProRule" id="PRU10141"/>
    </source>
</evidence>
<dbReference type="InterPro" id="IPR008984">
    <property type="entry name" value="SMAD_FHA_dom_sf"/>
</dbReference>
<feature type="compositionally biased region" description="Low complexity" evidence="5">
    <location>
        <begin position="817"/>
        <end position="833"/>
    </location>
</feature>
<accession>A0A9W8DMX6</accession>
<dbReference type="CDD" id="cd22670">
    <property type="entry name" value="FHA_MEK1-like"/>
    <property type="match status" value="1"/>
</dbReference>
<proteinExistence type="inferred from homology"/>
<dbReference type="AlphaFoldDB" id="A0A9W8DMX6"/>
<evidence type="ECO:0000259" key="6">
    <source>
        <dbReference type="PROSITE" id="PS50006"/>
    </source>
</evidence>
<evidence type="ECO:0000256" key="1">
    <source>
        <dbReference type="ARBA" id="ARBA00005575"/>
    </source>
</evidence>
<dbReference type="InterPro" id="IPR000253">
    <property type="entry name" value="FHA_dom"/>
</dbReference>
<dbReference type="SUPFAM" id="SSF49879">
    <property type="entry name" value="SMAD/FHA domain"/>
    <property type="match status" value="1"/>
</dbReference>
<feature type="compositionally biased region" description="Low complexity" evidence="5">
    <location>
        <begin position="594"/>
        <end position="604"/>
    </location>
</feature>
<protein>
    <submittedName>
        <fullName evidence="8">Serine/threonine protein kinase</fullName>
        <ecNumber evidence="8">2.7.11.1</ecNumber>
    </submittedName>
</protein>
<name>A0A9W8DMX6_9FUNG</name>
<feature type="region of interest" description="Disordered" evidence="5">
    <location>
        <begin position="81"/>
        <end position="111"/>
    </location>
</feature>
<feature type="non-terminal residue" evidence="8">
    <location>
        <position position="1"/>
    </location>
</feature>
<feature type="region of interest" description="Disordered" evidence="5">
    <location>
        <begin position="645"/>
        <end position="671"/>
    </location>
</feature>
<feature type="compositionally biased region" description="Low complexity" evidence="5">
    <location>
        <begin position="232"/>
        <end position="241"/>
    </location>
</feature>
<evidence type="ECO:0000256" key="5">
    <source>
        <dbReference type="SAM" id="MobiDB-lite"/>
    </source>
</evidence>
<feature type="region of interest" description="Disordered" evidence="5">
    <location>
        <begin position="294"/>
        <end position="314"/>
    </location>
</feature>
<dbReference type="PROSITE" id="PS00107">
    <property type="entry name" value="PROTEIN_KINASE_ATP"/>
    <property type="match status" value="1"/>
</dbReference>
<feature type="region of interest" description="Disordered" evidence="5">
    <location>
        <begin position="404"/>
        <end position="431"/>
    </location>
</feature>
<feature type="region of interest" description="Disordered" evidence="5">
    <location>
        <begin position="594"/>
        <end position="618"/>
    </location>
</feature>
<organism evidence="8 9">
    <name type="scientific">Mycoemilia scoparia</name>
    <dbReference type="NCBI Taxonomy" id="417184"/>
    <lineage>
        <taxon>Eukaryota</taxon>
        <taxon>Fungi</taxon>
        <taxon>Fungi incertae sedis</taxon>
        <taxon>Zoopagomycota</taxon>
        <taxon>Kickxellomycotina</taxon>
        <taxon>Kickxellomycetes</taxon>
        <taxon>Kickxellales</taxon>
        <taxon>Kickxellaceae</taxon>
        <taxon>Mycoemilia</taxon>
    </lineage>
</organism>
<evidence type="ECO:0000313" key="8">
    <source>
        <dbReference type="EMBL" id="KAJ1911066.1"/>
    </source>
</evidence>
<dbReference type="InterPro" id="IPR000719">
    <property type="entry name" value="Prot_kinase_dom"/>
</dbReference>
<dbReference type="GO" id="GO:0005524">
    <property type="term" value="F:ATP binding"/>
    <property type="evidence" value="ECO:0007669"/>
    <property type="project" value="UniProtKB-UniRule"/>
</dbReference>
<feature type="region of interest" description="Disordered" evidence="5">
    <location>
        <begin position="229"/>
        <end position="251"/>
    </location>
</feature>
<feature type="compositionally biased region" description="Low complexity" evidence="5">
    <location>
        <begin position="90"/>
        <end position="104"/>
    </location>
</feature>
<feature type="binding site" evidence="4">
    <location>
        <position position="286"/>
    </location>
    <ligand>
        <name>ATP</name>
        <dbReference type="ChEBI" id="CHEBI:30616"/>
    </ligand>
</feature>
<gene>
    <name evidence="8" type="primary">DUN1</name>
    <name evidence="8" type="ORF">H4219_006052</name>
</gene>
<dbReference type="Proteomes" id="UP001150538">
    <property type="component" value="Unassembled WGS sequence"/>
</dbReference>
<feature type="region of interest" description="Disordered" evidence="5">
    <location>
        <begin position="798"/>
        <end position="835"/>
    </location>
</feature>
<dbReference type="OrthoDB" id="407410at2759"/>
<feature type="region of interest" description="Disordered" evidence="5">
    <location>
        <begin position="708"/>
        <end position="754"/>
    </location>
</feature>
<feature type="compositionally biased region" description="Polar residues" evidence="5">
    <location>
        <begin position="645"/>
        <end position="655"/>
    </location>
</feature>
<dbReference type="SMART" id="SM00220">
    <property type="entry name" value="S_TKc"/>
    <property type="match status" value="1"/>
</dbReference>
<keyword evidence="8" id="KW-0723">Serine/threonine-protein kinase</keyword>
<keyword evidence="3 4" id="KW-0067">ATP-binding</keyword>
<comment type="caution">
    <text evidence="8">The sequence shown here is derived from an EMBL/GenBank/DDBJ whole genome shotgun (WGS) entry which is preliminary data.</text>
</comment>
<dbReference type="EMBL" id="JANBPU010000492">
    <property type="protein sequence ID" value="KAJ1911066.1"/>
    <property type="molecule type" value="Genomic_DNA"/>
</dbReference>
<evidence type="ECO:0000256" key="2">
    <source>
        <dbReference type="ARBA" id="ARBA00022741"/>
    </source>
</evidence>
<reference evidence="8" key="1">
    <citation type="submission" date="2022-07" db="EMBL/GenBank/DDBJ databases">
        <title>Phylogenomic reconstructions and comparative analyses of Kickxellomycotina fungi.</title>
        <authorList>
            <person name="Reynolds N.K."/>
            <person name="Stajich J.E."/>
            <person name="Barry K."/>
            <person name="Grigoriev I.V."/>
            <person name="Crous P."/>
            <person name="Smith M.E."/>
        </authorList>
    </citation>
    <scope>NUCLEOTIDE SEQUENCE</scope>
    <source>
        <strain evidence="8">NBRC 100468</strain>
    </source>
</reference>
<keyword evidence="2 4" id="KW-0547">Nucleotide-binding</keyword>
<keyword evidence="8" id="KW-0808">Transferase</keyword>
<keyword evidence="8" id="KW-0418">Kinase</keyword>
<feature type="domain" description="FHA" evidence="6">
    <location>
        <begin position="119"/>
        <end position="186"/>
    </location>
</feature>
<dbReference type="InterPro" id="IPR017441">
    <property type="entry name" value="Protein_kinase_ATP_BS"/>
</dbReference>
<dbReference type="GO" id="GO:0004674">
    <property type="term" value="F:protein serine/threonine kinase activity"/>
    <property type="evidence" value="ECO:0007669"/>
    <property type="project" value="UniProtKB-KW"/>
</dbReference>
<dbReference type="SMART" id="SM00240">
    <property type="entry name" value="FHA"/>
    <property type="match status" value="1"/>
</dbReference>
<dbReference type="PROSITE" id="PS00108">
    <property type="entry name" value="PROTEIN_KINASE_ST"/>
    <property type="match status" value="1"/>
</dbReference>
<feature type="region of interest" description="Disordered" evidence="5">
    <location>
        <begin position="852"/>
        <end position="888"/>
    </location>
</feature>
<feature type="region of interest" description="Disordered" evidence="5">
    <location>
        <begin position="764"/>
        <end position="783"/>
    </location>
</feature>
<dbReference type="Pfam" id="PF00498">
    <property type="entry name" value="FHA"/>
    <property type="match status" value="1"/>
</dbReference>
<sequence length="951" mass="105229">MSPLNDPMEKHDSFNFSEWGKYHHFTLPILLLYIYSLFGGKSSNRRADDEGEEEGELVENCSPDIWGVLLSLSPKEYDTVQLSSPKRLPTTTTTTITTNNESSGNDGGGDKELVKPFGYTIGRHRNCDIRVINPHISNRHCIIYKITTSTSNIKSHTTNRSSGESRDVVYIEDTSTNGTHINGKRIQKNKPYRLKDGDTIQLAKYIPKSGVKPFNDQFYMFQDLSYHRRQSKSNNNNKTGNGNDGSEKPFSRFHQNYLLGKSLGKGAFAQVKEGINRLTGQRFAIKMIDRNRISSTKTNNNNNNGGGDDNKKDKVTSNFEAETSILLRIRHPNVVQIYGVYQEDDYFYLVLDLAHGGELFDEIIRCQYFDEDQVRVIMLQLLLAIRYLNKRDIVHRDIKPENILLADPPPSQNTSVSSSSSKANNNNDTTKKGKRWYHRIKLADFGLAKIVADRVFMKTVCGTPMYVAPEVLKAKLLGKYDKQVDMWSLGVVLYICLCGFPPFSDEIAPPPLKQQIINGIYSFPSPNWDSISDGAKDLVESMLVVDPKLRITVDEALKHPWLKAVPVPGGGGGVWKIDGVDGFDVIDPEVVVTGSSGTESQTQSNSIGSPTSQQQQLQLQQGVGGCLPSSCSSGNTNNSIGIVTPIKNNNNSSGNRRQHGRPGGGNLNSVTPISIHKNKLANTTPQHPPPPPKFTIPFTSPLQKKNLKHNLHKGPGEDDDEKPMLMMVDGGDEQDDEINSNNNNPHQYEQASSESGEVIEYSRYLTSPSPPHPSRINLKTKIGRGGPIINKHLIHNNRARENPSNSSGLNHAPPPSTATTATNTSTNININSTGSIKRRKVNNDGVVRRKENINFGSNNATGMGDDIGGVSSGYSRFKQPQQKEDQPSEELIFDMSMSNANSESPSSLANNNDCAHFQPQQNKVRMVVGRKENNIPNVNPNTTTATRTGMG</sequence>
<evidence type="ECO:0000259" key="7">
    <source>
        <dbReference type="PROSITE" id="PS50011"/>
    </source>
</evidence>
<dbReference type="Gene3D" id="3.30.200.20">
    <property type="entry name" value="Phosphorylase Kinase, domain 1"/>
    <property type="match status" value="1"/>
</dbReference>
<dbReference type="InterPro" id="IPR011009">
    <property type="entry name" value="Kinase-like_dom_sf"/>
</dbReference>
<dbReference type="PROSITE" id="PS50006">
    <property type="entry name" value="FHA_DOMAIN"/>
    <property type="match status" value="1"/>
</dbReference>
<feature type="domain" description="Protein kinase" evidence="7">
    <location>
        <begin position="257"/>
        <end position="562"/>
    </location>
</feature>
<dbReference type="EC" id="2.7.11.1" evidence="8"/>
<evidence type="ECO:0000313" key="9">
    <source>
        <dbReference type="Proteomes" id="UP001150538"/>
    </source>
</evidence>